<name>A0ABM1EW03_PRICU</name>
<sequence>MATAPDTQTQVNRRSSRRRGSNPRQPKEETQRRRATHLEFTQAMDDFKTMFPDVEEDVIETVLRANKGAVDTTIDHLLALSVDIDGESSPRDPRSHAQTVVFPGETGENRPQNASQASPGSGDGGSLDTSALLPKDEPPPPPYSCSPGQAAPRSPDEGAASEGTARPASSVYTYGRDDDPSDNDEGTTPTTTTAATRPSGAPVATTAAAESLPSQVFEPTSSDDEAPPAYTPRYDRTWAESIKPKQVAEPNLMSFKEDQQRAPATAATTQSPMSPMQSLAMYIAVTPTTQPSPPLSKKSPNGGARPLPAPPGGGTPSPAAAADSSPYMDMSPGGAGIPRQETVAPPLVPPRTGSAALPARASVRAAAVAGPHRAGAASAAPPSVCICVQSITAADFSTAMLKRQIQENQRRMAQAQQEDDLEMQQMLEDERVALMMQNQEFLRELRRNEEFMNQLEGSTAADSGRSRSSRRSFKPPPPSSDSPRTLGSAPCPPHTSSTIPSSHSVNVSASVGPDGQMSMDRATENDHVSGYLISDQLEPKVEILFNHDTVTDDGVSAFPYGMPLQRDEEAEFREKLRYMDNPTRRMFMRMARLFSNGKKKKTARQMLEAAPSTVNLLEEEEDEEESRDAEDQSDREGDNIDNSHIIEPLMGFRSPSTAQRPT</sequence>
<dbReference type="InterPro" id="IPR040192">
    <property type="entry name" value="CUEDC1"/>
</dbReference>
<evidence type="ECO:0000256" key="1">
    <source>
        <dbReference type="SAM" id="MobiDB-lite"/>
    </source>
</evidence>
<keyword evidence="3" id="KW-1185">Reference proteome</keyword>
<dbReference type="InterPro" id="IPR009060">
    <property type="entry name" value="UBA-like_sf"/>
</dbReference>
<organism evidence="3 4">
    <name type="scientific">Priapulus caudatus</name>
    <name type="common">Priapulid worm</name>
    <dbReference type="NCBI Taxonomy" id="37621"/>
    <lineage>
        <taxon>Eukaryota</taxon>
        <taxon>Metazoa</taxon>
        <taxon>Ecdysozoa</taxon>
        <taxon>Scalidophora</taxon>
        <taxon>Priapulida</taxon>
        <taxon>Priapulimorpha</taxon>
        <taxon>Priapulimorphida</taxon>
        <taxon>Priapulidae</taxon>
        <taxon>Priapulus</taxon>
    </lineage>
</organism>
<accession>A0ABM1EW03</accession>
<feature type="compositionally biased region" description="Polar residues" evidence="1">
    <location>
        <begin position="109"/>
        <end position="119"/>
    </location>
</feature>
<feature type="compositionally biased region" description="Polar residues" evidence="1">
    <location>
        <begin position="1"/>
        <end position="12"/>
    </location>
</feature>
<dbReference type="PANTHER" id="PTHR13467">
    <property type="entry name" value="CUE DOMAIN CONTAINING PROTEIN 1"/>
    <property type="match status" value="1"/>
</dbReference>
<reference evidence="4" key="1">
    <citation type="submission" date="2025-08" db="UniProtKB">
        <authorList>
            <consortium name="RefSeq"/>
        </authorList>
    </citation>
    <scope>IDENTIFICATION</scope>
</reference>
<dbReference type="Proteomes" id="UP000695022">
    <property type="component" value="Unplaced"/>
</dbReference>
<dbReference type="PANTHER" id="PTHR13467:SF3">
    <property type="entry name" value="CUE DOMAIN-CONTAINING PROTEIN 1"/>
    <property type="match status" value="1"/>
</dbReference>
<feature type="compositionally biased region" description="Basic and acidic residues" evidence="1">
    <location>
        <begin position="629"/>
        <end position="638"/>
    </location>
</feature>
<evidence type="ECO:0000313" key="4">
    <source>
        <dbReference type="RefSeq" id="XP_014676374.1"/>
    </source>
</evidence>
<dbReference type="SMART" id="SM00546">
    <property type="entry name" value="CUE"/>
    <property type="match status" value="1"/>
</dbReference>
<feature type="compositionally biased region" description="Acidic residues" evidence="1">
    <location>
        <begin position="617"/>
        <end position="628"/>
    </location>
</feature>
<dbReference type="SUPFAM" id="SSF46934">
    <property type="entry name" value="UBA-like"/>
    <property type="match status" value="1"/>
</dbReference>
<feature type="region of interest" description="Disordered" evidence="1">
    <location>
        <begin position="455"/>
        <end position="521"/>
    </location>
</feature>
<feature type="region of interest" description="Disordered" evidence="1">
    <location>
        <begin position="1"/>
        <end position="35"/>
    </location>
</feature>
<dbReference type="InterPro" id="IPR040195">
    <property type="entry name" value="CUE_CUED1"/>
</dbReference>
<feature type="compositionally biased region" description="Low complexity" evidence="1">
    <location>
        <begin position="494"/>
        <end position="508"/>
    </location>
</feature>
<gene>
    <name evidence="4" type="primary">LOC106816308</name>
</gene>
<evidence type="ECO:0000259" key="2">
    <source>
        <dbReference type="PROSITE" id="PS51140"/>
    </source>
</evidence>
<feature type="compositionally biased region" description="Low complexity" evidence="1">
    <location>
        <begin position="187"/>
        <end position="196"/>
    </location>
</feature>
<dbReference type="Gene3D" id="1.10.8.10">
    <property type="entry name" value="DNA helicase RuvA subunit, C-terminal domain"/>
    <property type="match status" value="1"/>
</dbReference>
<feature type="compositionally biased region" description="Low complexity" evidence="1">
    <location>
        <begin position="316"/>
        <end position="326"/>
    </location>
</feature>
<evidence type="ECO:0000313" key="3">
    <source>
        <dbReference type="Proteomes" id="UP000695022"/>
    </source>
</evidence>
<dbReference type="RefSeq" id="XP_014676374.1">
    <property type="nucleotide sequence ID" value="XM_014820888.1"/>
</dbReference>
<protein>
    <submittedName>
        <fullName evidence="4">Actin cytoskeleton-regulatory complex protein PAN1-like</fullName>
    </submittedName>
</protein>
<dbReference type="CDD" id="cd14366">
    <property type="entry name" value="CUE_CUED1"/>
    <property type="match status" value="1"/>
</dbReference>
<feature type="region of interest" description="Disordered" evidence="1">
    <location>
        <begin position="85"/>
        <end position="342"/>
    </location>
</feature>
<dbReference type="PROSITE" id="PS51140">
    <property type="entry name" value="CUE"/>
    <property type="match status" value="1"/>
</dbReference>
<proteinExistence type="predicted"/>
<dbReference type="Pfam" id="PF02845">
    <property type="entry name" value="CUE"/>
    <property type="match status" value="1"/>
</dbReference>
<feature type="region of interest" description="Disordered" evidence="1">
    <location>
        <begin position="608"/>
        <end position="662"/>
    </location>
</feature>
<dbReference type="GeneID" id="106816308"/>
<feature type="domain" description="CUE" evidence="2">
    <location>
        <begin position="39"/>
        <end position="82"/>
    </location>
</feature>
<dbReference type="InterPro" id="IPR003892">
    <property type="entry name" value="CUE"/>
</dbReference>